<dbReference type="Pfam" id="PF04167">
    <property type="entry name" value="DUF402"/>
    <property type="match status" value="1"/>
</dbReference>
<feature type="domain" description="DUF402" evidence="1">
    <location>
        <begin position="33"/>
        <end position="162"/>
    </location>
</feature>
<dbReference type="Gene3D" id="2.40.380.10">
    <property type="entry name" value="FomD-like"/>
    <property type="match status" value="1"/>
</dbReference>
<keyword evidence="3" id="KW-1185">Reference proteome</keyword>
<comment type="caution">
    <text evidence="2">The sequence shown here is derived from an EMBL/GenBank/DDBJ whole genome shotgun (WGS) entry which is preliminary data.</text>
</comment>
<evidence type="ECO:0000259" key="1">
    <source>
        <dbReference type="Pfam" id="PF04167"/>
    </source>
</evidence>
<reference evidence="2 3" key="1">
    <citation type="submission" date="2016-12" db="EMBL/GenBank/DDBJ databases">
        <title>The draft genome sequence of Actinophytocola xinjiangensis.</title>
        <authorList>
            <person name="Wang W."/>
            <person name="Yuan L."/>
        </authorList>
    </citation>
    <scope>NUCLEOTIDE SEQUENCE [LARGE SCALE GENOMIC DNA]</scope>
    <source>
        <strain evidence="2 3">CGMCC 4.4663</strain>
    </source>
</reference>
<protein>
    <recommendedName>
        <fullName evidence="1">DUF402 domain-containing protein</fullName>
    </recommendedName>
</protein>
<evidence type="ECO:0000313" key="3">
    <source>
        <dbReference type="Proteomes" id="UP000185696"/>
    </source>
</evidence>
<gene>
    <name evidence="2" type="ORF">BLA60_16745</name>
</gene>
<proteinExistence type="predicted"/>
<dbReference type="AlphaFoldDB" id="A0A7Z0WLW9"/>
<dbReference type="EMBL" id="MSIF01000007">
    <property type="protein sequence ID" value="OLF10104.1"/>
    <property type="molecule type" value="Genomic_DNA"/>
</dbReference>
<dbReference type="InterPro" id="IPR007295">
    <property type="entry name" value="DUF402"/>
</dbReference>
<evidence type="ECO:0000313" key="2">
    <source>
        <dbReference type="EMBL" id="OLF10104.1"/>
    </source>
</evidence>
<name>A0A7Z0WLW9_9PSEU</name>
<dbReference type="SUPFAM" id="SSF159234">
    <property type="entry name" value="FomD-like"/>
    <property type="match status" value="1"/>
</dbReference>
<accession>A0A7Z0WLW9</accession>
<sequence length="181" mass="20290">MTPCDGVGVHPPKIELFDVAGRTNTDPKGIVRPVDRYEVTDFGLYLARPLEGHPDIAYFRSWLLPSAGLRVGRWRAHPDRELDHDVYIDVVDIDVVDSERGPVWRTVDLYLDVLVRDGADLRVLDTDEVLAARVDGLIDDVTTQRAFARTFAAVEGIAAAGYDVEAWLARAFTITLTWDNR</sequence>
<dbReference type="InterPro" id="IPR035930">
    <property type="entry name" value="FomD-like_sf"/>
</dbReference>
<dbReference type="OrthoDB" id="3821551at2"/>
<dbReference type="Proteomes" id="UP000185696">
    <property type="component" value="Unassembled WGS sequence"/>
</dbReference>
<organism evidence="2 3">
    <name type="scientific">Actinophytocola xinjiangensis</name>
    <dbReference type="NCBI Taxonomy" id="485602"/>
    <lineage>
        <taxon>Bacteria</taxon>
        <taxon>Bacillati</taxon>
        <taxon>Actinomycetota</taxon>
        <taxon>Actinomycetes</taxon>
        <taxon>Pseudonocardiales</taxon>
        <taxon>Pseudonocardiaceae</taxon>
    </lineage>
</organism>